<dbReference type="Ensembl" id="ENSPTET00000008917.1">
    <property type="protein sequence ID" value="ENSPTEP00000005794.1"/>
    <property type="gene ID" value="ENSPTEG00000006701.1"/>
</dbReference>
<evidence type="ECO:0000313" key="3">
    <source>
        <dbReference type="Proteomes" id="UP000694416"/>
    </source>
</evidence>
<dbReference type="Proteomes" id="UP000694416">
    <property type="component" value="Unplaced"/>
</dbReference>
<evidence type="ECO:0000313" key="2">
    <source>
        <dbReference type="Ensembl" id="ENSPTEP00000005794.1"/>
    </source>
</evidence>
<dbReference type="CDD" id="cd09851">
    <property type="entry name" value="HTLV-1-like_HR1-HR2"/>
    <property type="match status" value="1"/>
</dbReference>
<dbReference type="AlphaFoldDB" id="A0A8C9GIY9"/>
<dbReference type="Pfam" id="PF00429">
    <property type="entry name" value="TLV_coat"/>
    <property type="match status" value="1"/>
</dbReference>
<keyword evidence="3" id="KW-1185">Reference proteome</keyword>
<sequence length="396" mass="44572">MICFEYDQTEYNCKHYWWHQNAGCPYSYCTGHPVTEWKQYKNQSHSGYGLQSGWNFYKDKDRNTDENKVYTWIIRDPWDSRWTSPQHGAVYSTSTATWPSSHLYLWRSLVQTQPLIHTQIHKQETKLSQNLQPFSWLTLLQDGLAFANLTGLGDLSSCFMCATLGRPPLTAVPLSSPPANYMADFNSSTVTIPDVALYRDPYQEKYPYCYSTLNNSNSLCNQSAAYPNNPLYAPPGVFFWCNMTLLKTLTKSIPDGQLCIPVTLVPRLTLLTPAEFIGWAGTASSKTAQHKRAVFLPLIAGISLTTSIVAAGLAGGALQRSIIENDKLFQQFSVAMEDSAYSLASLQRQLTSLAQVTLQNRRALDLLTAEKGGTCMFLKEECCFYMNESGLVEERV</sequence>
<dbReference type="PANTHER" id="PTHR10424:SF73">
    <property type="entry name" value="ENDOGENOUS RETROVIRUS GROUP FC1 ENV POLYPROTEIN-RELATED"/>
    <property type="match status" value="1"/>
</dbReference>
<protein>
    <submittedName>
        <fullName evidence="2">Uncharacterized protein</fullName>
    </submittedName>
</protein>
<name>A0A8C9GIY9_9PRIM</name>
<dbReference type="PANTHER" id="PTHR10424">
    <property type="entry name" value="VIRAL ENVELOPE PROTEIN"/>
    <property type="match status" value="1"/>
</dbReference>
<organism evidence="2 3">
    <name type="scientific">Piliocolobus tephrosceles</name>
    <name type="common">Ugandan red Colobus</name>
    <dbReference type="NCBI Taxonomy" id="591936"/>
    <lineage>
        <taxon>Eukaryota</taxon>
        <taxon>Metazoa</taxon>
        <taxon>Chordata</taxon>
        <taxon>Craniata</taxon>
        <taxon>Vertebrata</taxon>
        <taxon>Euteleostomi</taxon>
        <taxon>Mammalia</taxon>
        <taxon>Eutheria</taxon>
        <taxon>Euarchontoglires</taxon>
        <taxon>Primates</taxon>
        <taxon>Haplorrhini</taxon>
        <taxon>Catarrhini</taxon>
        <taxon>Cercopithecidae</taxon>
        <taxon>Colobinae</taxon>
        <taxon>Piliocolobus</taxon>
    </lineage>
</organism>
<reference evidence="2" key="1">
    <citation type="submission" date="2025-08" db="UniProtKB">
        <authorList>
            <consortium name="Ensembl"/>
        </authorList>
    </citation>
    <scope>IDENTIFICATION</scope>
</reference>
<keyword evidence="1" id="KW-1015">Disulfide bond</keyword>
<accession>A0A8C9GIY9</accession>
<dbReference type="InterPro" id="IPR018154">
    <property type="entry name" value="TLV/ENV_coat_polyprotein"/>
</dbReference>
<reference evidence="2" key="2">
    <citation type="submission" date="2025-09" db="UniProtKB">
        <authorList>
            <consortium name="Ensembl"/>
        </authorList>
    </citation>
    <scope>IDENTIFICATION</scope>
</reference>
<proteinExistence type="predicted"/>
<dbReference type="Gene3D" id="1.10.287.210">
    <property type="match status" value="1"/>
</dbReference>
<dbReference type="SUPFAM" id="SSF58069">
    <property type="entry name" value="Virus ectodomain"/>
    <property type="match status" value="1"/>
</dbReference>
<evidence type="ECO:0000256" key="1">
    <source>
        <dbReference type="ARBA" id="ARBA00023157"/>
    </source>
</evidence>